<name>A0ABU7K5H6_9ACTN</name>
<dbReference type="InterPro" id="IPR000462">
    <property type="entry name" value="CDP-OH_P_trans"/>
</dbReference>
<evidence type="ECO:0000256" key="3">
    <source>
        <dbReference type="SAM" id="Phobius"/>
    </source>
</evidence>
<proteinExistence type="inferred from homology"/>
<keyword evidence="3" id="KW-0812">Transmembrane</keyword>
<accession>A0ABU7K5H6</accession>
<feature type="transmembrane region" description="Helical" evidence="3">
    <location>
        <begin position="175"/>
        <end position="206"/>
    </location>
</feature>
<keyword evidence="1 2" id="KW-0808">Transferase</keyword>
<dbReference type="InterPro" id="IPR043130">
    <property type="entry name" value="CDP-OH_PTrfase_TM_dom"/>
</dbReference>
<comment type="caution">
    <text evidence="4">The sequence shown here is derived from an EMBL/GenBank/DDBJ whole genome shotgun (WGS) entry which is preliminary data.</text>
</comment>
<protein>
    <submittedName>
        <fullName evidence="4">CDP-alcohol phosphatidyltransferase family protein</fullName>
    </submittedName>
</protein>
<keyword evidence="3" id="KW-1133">Transmembrane helix</keyword>
<dbReference type="RefSeq" id="WP_330091296.1">
    <property type="nucleotide sequence ID" value="NZ_JAUZMY010000007.1"/>
</dbReference>
<dbReference type="Proteomes" id="UP001356095">
    <property type="component" value="Unassembled WGS sequence"/>
</dbReference>
<evidence type="ECO:0000313" key="4">
    <source>
        <dbReference type="EMBL" id="MEE2037504.1"/>
    </source>
</evidence>
<evidence type="ECO:0000313" key="5">
    <source>
        <dbReference type="Proteomes" id="UP001356095"/>
    </source>
</evidence>
<dbReference type="Pfam" id="PF01066">
    <property type="entry name" value="CDP-OH_P_transf"/>
    <property type="match status" value="1"/>
</dbReference>
<comment type="similarity">
    <text evidence="2">Belongs to the CDP-alcohol phosphatidyltransferase class-I family.</text>
</comment>
<keyword evidence="5" id="KW-1185">Reference proteome</keyword>
<dbReference type="EMBL" id="JAUZMY010000007">
    <property type="protein sequence ID" value="MEE2037504.1"/>
    <property type="molecule type" value="Genomic_DNA"/>
</dbReference>
<dbReference type="InterPro" id="IPR048254">
    <property type="entry name" value="CDP_ALCOHOL_P_TRANSF_CS"/>
</dbReference>
<organism evidence="4 5">
    <name type="scientific">Nocardiopsis codii</name>
    <dbReference type="NCBI Taxonomy" id="3065942"/>
    <lineage>
        <taxon>Bacteria</taxon>
        <taxon>Bacillati</taxon>
        <taxon>Actinomycetota</taxon>
        <taxon>Actinomycetes</taxon>
        <taxon>Streptosporangiales</taxon>
        <taxon>Nocardiopsidaceae</taxon>
        <taxon>Nocardiopsis</taxon>
    </lineage>
</organism>
<evidence type="ECO:0000256" key="1">
    <source>
        <dbReference type="ARBA" id="ARBA00022679"/>
    </source>
</evidence>
<feature type="transmembrane region" description="Helical" evidence="3">
    <location>
        <begin position="32"/>
        <end position="51"/>
    </location>
</feature>
<evidence type="ECO:0000256" key="2">
    <source>
        <dbReference type="RuleBase" id="RU003750"/>
    </source>
</evidence>
<sequence length="244" mass="24143">MGDPAALGAAACAQTALLALLGLSVGLGPAGWAAGAVYLLAGTAIVVWAARRCGRERLGPADRVTLARSVLIGGVVALVADGGPAWPLVVLASAALALDLVDGLVARSTRTESSFGARFDMEADAFLILVLSVRVASELGWWVLAIGAMRYVFVAATPAAPWLGGPLPPSRARKVVAAVQGVALVAAAAPVVPAWGAAAVVAAALASLTWSFGRDVAGLWRSGRGTAGTGAVGPAAGTRHGGGV</sequence>
<reference evidence="4 5" key="1">
    <citation type="submission" date="2023-08" db="EMBL/GenBank/DDBJ databases">
        <authorList>
            <person name="Girao M."/>
            <person name="Carvalho M.F."/>
        </authorList>
    </citation>
    <scope>NUCLEOTIDE SEQUENCE [LARGE SCALE GENOMIC DNA]</scope>
    <source>
        <strain evidence="4 5">CT-R113</strain>
    </source>
</reference>
<dbReference type="PROSITE" id="PS00379">
    <property type="entry name" value="CDP_ALCOHOL_P_TRANSF"/>
    <property type="match status" value="1"/>
</dbReference>
<keyword evidence="3" id="KW-0472">Membrane</keyword>
<gene>
    <name evidence="4" type="ORF">Q8791_09760</name>
</gene>
<dbReference type="Gene3D" id="1.20.120.1760">
    <property type="match status" value="1"/>
</dbReference>